<evidence type="ECO:0000313" key="11">
    <source>
        <dbReference type="Proteomes" id="UP000221734"/>
    </source>
</evidence>
<dbReference type="EMBL" id="LT934425">
    <property type="protein sequence ID" value="SOH02627.1"/>
    <property type="molecule type" value="Genomic_DNA"/>
</dbReference>
<name>Q1Q3H4_KUEST</name>
<dbReference type="KEGG" id="kst:KSMBR1_0106"/>
<evidence type="ECO:0000259" key="7">
    <source>
        <dbReference type="Pfam" id="PF03787"/>
    </source>
</evidence>
<dbReference type="InterPro" id="IPR005537">
    <property type="entry name" value="RAMP_III_fam"/>
</dbReference>
<comment type="similarity">
    <text evidence="2">Belongs to the CRISPR-associated Csm5 family.</text>
</comment>
<evidence type="ECO:0000256" key="3">
    <source>
        <dbReference type="ARBA" id="ARBA00016113"/>
    </source>
</evidence>
<dbReference type="OrthoDB" id="24360at2"/>
<dbReference type="Pfam" id="PF03787">
    <property type="entry name" value="RAMPs"/>
    <property type="match status" value="1"/>
</dbReference>
<accession>Q1Q3H4</accession>
<protein>
    <recommendedName>
        <fullName evidence="3">CRISPR system Cms protein Csm5</fullName>
    </recommendedName>
    <alternativeName>
        <fullName evidence="6">CRISPR type III A-associated protein Csm5</fullName>
    </alternativeName>
</protein>
<comment type="function">
    <text evidence="1">This subunit might be involved in maturation of a crRNA intermediate to its mature form.</text>
</comment>
<dbReference type="RefSeq" id="WP_099323568.1">
    <property type="nucleotide sequence ID" value="NZ_CP049055.1"/>
</dbReference>
<organism evidence="8">
    <name type="scientific">Kuenenia stuttgartiensis</name>
    <dbReference type="NCBI Taxonomy" id="174633"/>
    <lineage>
        <taxon>Bacteria</taxon>
        <taxon>Pseudomonadati</taxon>
        <taxon>Planctomycetota</taxon>
        <taxon>Candidatus Brocadiia</taxon>
        <taxon>Candidatus Brocadiales</taxon>
        <taxon>Candidatus Brocadiaceae</taxon>
        <taxon>Candidatus Kuenenia</taxon>
    </lineage>
</organism>
<sequence length="389" mass="45006">MKLKLKTLSSIHIGGKEGNFLPMEYLIFRNKCYFINEDKLSKELYDRQLLDNFLTGIKQKGKDFSVDAFLKEKKLLTQEFLDKTSSYSSHCNINIQGNIRSCIRNAFSQPYLPGSAIKGVIRTSIMYVILKRLNDTLRKKILTDFVQKKLLEYKKDPRGEQGYSWFKERFKQWFAQRLDEEIFQKFVIKNNQKRYDPHSDILRCIQISDSNSIDTGNLHLEEVKIFSADSAKSPKDWSVFVECIPAGNEFTFQCKIDEWLLNKFKENNPSNSFGVAFSELKKILSNPFEAVNEMTSDLLREEESFFSQKLKLKNILNFGNETPNFRLGWGMGLLGTSVAMLLPAETKQDLRNILFTDRGDSPAPKSRRIITSNHSSYAILGWCVVENNI</sequence>
<proteinExistence type="inferred from homology"/>
<reference evidence="11" key="3">
    <citation type="submission" date="2017-10" db="EMBL/GenBank/DDBJ databases">
        <authorList>
            <person name="Frank J."/>
        </authorList>
    </citation>
    <scope>NUCLEOTIDE SEQUENCE [LARGE SCALE GENOMIC DNA]</scope>
</reference>
<reference evidence="9 12" key="5">
    <citation type="submission" date="2020-02" db="EMBL/GenBank/DDBJ databases">
        <title>Newly sequenced genome of strain CSTR1 showed variability in Candidatus Kuenenia stuttgartiensis genomes.</title>
        <authorList>
            <person name="Ding C."/>
            <person name="Adrian L."/>
        </authorList>
    </citation>
    <scope>NUCLEOTIDE SEQUENCE [LARGE SCALE GENOMIC DNA]</scope>
    <source>
        <strain evidence="9 12">CSTR1</strain>
    </source>
</reference>
<reference evidence="8" key="2">
    <citation type="submission" date="2006-01" db="EMBL/GenBank/DDBJ databases">
        <authorList>
            <person name="Genoscope"/>
        </authorList>
    </citation>
    <scope>NUCLEOTIDE SEQUENCE</scope>
</reference>
<evidence type="ECO:0000256" key="5">
    <source>
        <dbReference type="ARBA" id="ARBA00023118"/>
    </source>
</evidence>
<dbReference type="PANTHER" id="PTHR38007:SF1">
    <property type="entry name" value="CRISPR SYSTEM CMS PROTEIN CSM5"/>
    <property type="match status" value="1"/>
</dbReference>
<evidence type="ECO:0000256" key="6">
    <source>
        <dbReference type="ARBA" id="ARBA00031720"/>
    </source>
</evidence>
<dbReference type="GO" id="GO:0003723">
    <property type="term" value="F:RNA binding"/>
    <property type="evidence" value="ECO:0007669"/>
    <property type="project" value="UniProtKB-KW"/>
</dbReference>
<evidence type="ECO:0000256" key="1">
    <source>
        <dbReference type="ARBA" id="ARBA00003088"/>
    </source>
</evidence>
<evidence type="ECO:0000313" key="12">
    <source>
        <dbReference type="Proteomes" id="UP000501926"/>
    </source>
</evidence>
<reference evidence="10" key="4">
    <citation type="submission" date="2017-10" db="EMBL/GenBank/DDBJ databases">
        <authorList>
            <person name="Banno H."/>
            <person name="Chua N.-H."/>
        </authorList>
    </citation>
    <scope>NUCLEOTIDE SEQUENCE [LARGE SCALE GENOMIC DNA]</scope>
    <source>
        <strain evidence="10">Kuenenia_mbr1_ru-nijmegen</strain>
    </source>
</reference>
<keyword evidence="4" id="KW-0694">RNA-binding</keyword>
<feature type="domain" description="CRISPR type III-associated protein" evidence="7">
    <location>
        <begin position="4"/>
        <end position="332"/>
    </location>
</feature>
<evidence type="ECO:0000313" key="10">
    <source>
        <dbReference type="EMBL" id="SOH02627.1"/>
    </source>
</evidence>
<dbReference type="Proteomes" id="UP000221734">
    <property type="component" value="Chromosome Kuenenia_stuttgartiensis_MBR1"/>
</dbReference>
<reference evidence="8" key="1">
    <citation type="journal article" date="2006" name="Nature">
        <title>Deciphering the evolution and metabolism of an anammox bacterium from a community genome.</title>
        <authorList>
            <person name="Strous M."/>
            <person name="Pelletier E."/>
            <person name="Mangenot S."/>
            <person name="Rattei T."/>
            <person name="Lehner A."/>
            <person name="Taylor M.W."/>
            <person name="Horn M."/>
            <person name="Daims H."/>
            <person name="Bartol-Mavel D."/>
            <person name="Wincker P."/>
            <person name="Barbe V."/>
            <person name="Fonknechten N."/>
            <person name="Vallenet D."/>
            <person name="Segurens B."/>
            <person name="Schenowitz-Truong C."/>
            <person name="Medigue C."/>
            <person name="Collingro A."/>
            <person name="Snel B."/>
            <person name="Dutilh B.E."/>
            <person name="OpDenCamp H.J.M."/>
            <person name="vanDerDrift C."/>
            <person name="Cirpus I."/>
            <person name="vanDePas-Schoonen K.T."/>
            <person name="Harhangi H.R."/>
            <person name="vanNiftrik L."/>
            <person name="Schmid M."/>
            <person name="Keltjens J."/>
            <person name="vanDeVossenberg J."/>
            <person name="Kartal B."/>
            <person name="Meier H."/>
            <person name="Frishman D."/>
            <person name="Huynen M.A."/>
            <person name="Mewes H."/>
            <person name="Weissenbach J."/>
            <person name="Jetten M.S.M."/>
            <person name="Wagner M."/>
            <person name="LePaslier D."/>
        </authorList>
    </citation>
    <scope>NUCLEOTIDE SEQUENCE</scope>
</reference>
<dbReference type="NCBIfam" id="TIGR01899">
    <property type="entry name" value="cas_TM1807_csm5"/>
    <property type="match status" value="1"/>
</dbReference>
<dbReference type="GO" id="GO:0051607">
    <property type="term" value="P:defense response to virus"/>
    <property type="evidence" value="ECO:0007669"/>
    <property type="project" value="UniProtKB-KW"/>
</dbReference>
<gene>
    <name evidence="9" type="ORF">KsCSTR_23020</name>
    <name evidence="10" type="ORF">KSMBR1_0106</name>
    <name evidence="8" type="ORF">kuste3809</name>
</gene>
<evidence type="ECO:0000256" key="2">
    <source>
        <dbReference type="ARBA" id="ARBA00006680"/>
    </source>
</evidence>
<dbReference type="PANTHER" id="PTHR38007">
    <property type="entry name" value="CRISPR SYSTEM CMS PROTEIN CSM5"/>
    <property type="match status" value="1"/>
</dbReference>
<keyword evidence="5" id="KW-0051">Antiviral defense</keyword>
<evidence type="ECO:0000313" key="8">
    <source>
        <dbReference type="EMBL" id="CAJ74572.1"/>
    </source>
</evidence>
<dbReference type="Proteomes" id="UP000501926">
    <property type="component" value="Chromosome"/>
</dbReference>
<evidence type="ECO:0000313" key="9">
    <source>
        <dbReference type="EMBL" id="QII11681.1"/>
    </source>
</evidence>
<dbReference type="InterPro" id="IPR010173">
    <property type="entry name" value="CRISPR-assoc_Csm5"/>
</dbReference>
<keyword evidence="11" id="KW-1185">Reference proteome</keyword>
<dbReference type="EMBL" id="CT573071">
    <property type="protein sequence ID" value="CAJ74572.1"/>
    <property type="molecule type" value="Genomic_DNA"/>
</dbReference>
<evidence type="ECO:0000256" key="4">
    <source>
        <dbReference type="ARBA" id="ARBA00022884"/>
    </source>
</evidence>
<dbReference type="EMBL" id="CP049055">
    <property type="protein sequence ID" value="QII11681.1"/>
    <property type="molecule type" value="Genomic_DNA"/>
</dbReference>
<dbReference type="AlphaFoldDB" id="Q1Q3H4"/>